<accession>A0A919SVE3</accession>
<organism evidence="4 5">
    <name type="scientific">Actinoplanes auranticolor</name>
    <dbReference type="NCBI Taxonomy" id="47988"/>
    <lineage>
        <taxon>Bacteria</taxon>
        <taxon>Bacillati</taxon>
        <taxon>Actinomycetota</taxon>
        <taxon>Actinomycetes</taxon>
        <taxon>Micromonosporales</taxon>
        <taxon>Micromonosporaceae</taxon>
        <taxon>Actinoplanes</taxon>
    </lineage>
</organism>
<dbReference type="GO" id="GO:0004803">
    <property type="term" value="F:transposase activity"/>
    <property type="evidence" value="ECO:0007669"/>
    <property type="project" value="InterPro"/>
</dbReference>
<dbReference type="NCBIfam" id="NF033542">
    <property type="entry name" value="transpos_IS110"/>
    <property type="match status" value="1"/>
</dbReference>
<dbReference type="InterPro" id="IPR047650">
    <property type="entry name" value="Transpos_IS110"/>
</dbReference>
<feature type="domain" description="Transposase IS116/IS110/IS902 C-terminal" evidence="3">
    <location>
        <begin position="236"/>
        <end position="318"/>
    </location>
</feature>
<dbReference type="RefSeq" id="WP_212994190.1">
    <property type="nucleotide sequence ID" value="NZ_BAABEA010000030.1"/>
</dbReference>
<gene>
    <name evidence="4" type="ORF">Aau02nite_83960</name>
</gene>
<sequence length="344" mass="36778">MMDLRNERTGTGEREVVVGVDTHKDFHVAVAPDSGGALLQTRSFAATAAGYQDLIEWVGGFGLLRHAGVEGTGAYGAGLTRALHRVGVAVIEVNRPDRAVRRRRGKTVAIDAEAAARAVLSGSASAVAKSGDGPVEALRVLKLVKDSAVKARVQAINQLHAVLVNAEPVLREPLAALTGAWLLRACIGLDPAAYNGATAVVAYSLLSLARRVRQLDEELRDLHRRLTATVQAIAPNLLELRGVGVDSAATFLIVAGDNPHRLASEGSFAALCGVSPVEASSGKTRRHRLSRGGNRLANAALFRAVLTSLRWDPRTRAYLLRRTTEGLSKREAMRCLKRYLARTV</sequence>
<name>A0A919SVE3_9ACTN</name>
<reference evidence="4" key="1">
    <citation type="submission" date="2021-03" db="EMBL/GenBank/DDBJ databases">
        <title>Whole genome shotgun sequence of Actinoplanes auranticolor NBRC 12245.</title>
        <authorList>
            <person name="Komaki H."/>
            <person name="Tamura T."/>
        </authorList>
    </citation>
    <scope>NUCLEOTIDE SEQUENCE</scope>
    <source>
        <strain evidence="4">NBRC 12245</strain>
    </source>
</reference>
<evidence type="ECO:0000256" key="1">
    <source>
        <dbReference type="SAM" id="Coils"/>
    </source>
</evidence>
<keyword evidence="1" id="KW-0175">Coiled coil</keyword>
<dbReference type="Pfam" id="PF01548">
    <property type="entry name" value="DEDD_Tnp_IS110"/>
    <property type="match status" value="1"/>
</dbReference>
<dbReference type="AlphaFoldDB" id="A0A919SVE3"/>
<proteinExistence type="predicted"/>
<dbReference type="Proteomes" id="UP000681340">
    <property type="component" value="Unassembled WGS sequence"/>
</dbReference>
<keyword evidence="5" id="KW-1185">Reference proteome</keyword>
<dbReference type="PANTHER" id="PTHR33055:SF16">
    <property type="entry name" value="TRANSPOSASE FOR INSERTION SEQUENCE ELEMENT IS1547"/>
    <property type="match status" value="1"/>
</dbReference>
<dbReference type="GO" id="GO:0003677">
    <property type="term" value="F:DNA binding"/>
    <property type="evidence" value="ECO:0007669"/>
    <property type="project" value="InterPro"/>
</dbReference>
<evidence type="ECO:0000259" key="2">
    <source>
        <dbReference type="Pfam" id="PF01548"/>
    </source>
</evidence>
<comment type="caution">
    <text evidence="4">The sequence shown here is derived from an EMBL/GenBank/DDBJ whole genome shotgun (WGS) entry which is preliminary data.</text>
</comment>
<dbReference type="PANTHER" id="PTHR33055">
    <property type="entry name" value="TRANSPOSASE FOR INSERTION SEQUENCE ELEMENT IS1111A"/>
    <property type="match status" value="1"/>
</dbReference>
<evidence type="ECO:0000313" key="4">
    <source>
        <dbReference type="EMBL" id="GIM79070.1"/>
    </source>
</evidence>
<dbReference type="Pfam" id="PF02371">
    <property type="entry name" value="Transposase_20"/>
    <property type="match status" value="1"/>
</dbReference>
<protein>
    <submittedName>
        <fullName evidence="4">IS110 family transposase</fullName>
    </submittedName>
</protein>
<dbReference type="GO" id="GO:0006313">
    <property type="term" value="P:DNA transposition"/>
    <property type="evidence" value="ECO:0007669"/>
    <property type="project" value="InterPro"/>
</dbReference>
<evidence type="ECO:0000313" key="5">
    <source>
        <dbReference type="Proteomes" id="UP000681340"/>
    </source>
</evidence>
<feature type="coiled-coil region" evidence="1">
    <location>
        <begin position="205"/>
        <end position="232"/>
    </location>
</feature>
<feature type="domain" description="Transposase IS110-like N-terminal" evidence="2">
    <location>
        <begin position="18"/>
        <end position="165"/>
    </location>
</feature>
<dbReference type="EMBL" id="BOQL01000079">
    <property type="protein sequence ID" value="GIM79070.1"/>
    <property type="molecule type" value="Genomic_DNA"/>
</dbReference>
<dbReference type="InterPro" id="IPR003346">
    <property type="entry name" value="Transposase_20"/>
</dbReference>
<dbReference type="InterPro" id="IPR002525">
    <property type="entry name" value="Transp_IS110-like_N"/>
</dbReference>
<evidence type="ECO:0000259" key="3">
    <source>
        <dbReference type="Pfam" id="PF02371"/>
    </source>
</evidence>